<protein>
    <submittedName>
        <fullName evidence="2">Uncharacterized protein</fullName>
    </submittedName>
</protein>
<name>A0ABU4J187_9BACI</name>
<evidence type="ECO:0000256" key="1">
    <source>
        <dbReference type="SAM" id="Phobius"/>
    </source>
</evidence>
<keyword evidence="1" id="KW-0472">Membrane</keyword>
<evidence type="ECO:0000313" key="3">
    <source>
        <dbReference type="Proteomes" id="UP001284771"/>
    </source>
</evidence>
<feature type="transmembrane region" description="Helical" evidence="1">
    <location>
        <begin position="6"/>
        <end position="26"/>
    </location>
</feature>
<keyword evidence="1" id="KW-1133">Transmembrane helix</keyword>
<sequence>MPPLRYLTGEVALVLGPFIPGSFWIMRLTYGRFGLYMLLNLITDWLFVL</sequence>
<dbReference type="RefSeq" id="WP_225001664.1">
    <property type="nucleotide sequence ID" value="NZ_CP126088.1"/>
</dbReference>
<dbReference type="EMBL" id="JAWUZT010000005">
    <property type="protein sequence ID" value="MDW8515024.1"/>
    <property type="molecule type" value="Genomic_DNA"/>
</dbReference>
<keyword evidence="1" id="KW-0812">Transmembrane</keyword>
<accession>A0ABU4J187</accession>
<gene>
    <name evidence="2" type="ORF">RIB56_02680</name>
</gene>
<keyword evidence="3" id="KW-1185">Reference proteome</keyword>
<dbReference type="Proteomes" id="UP001284771">
    <property type="component" value="Unassembled WGS sequence"/>
</dbReference>
<proteinExistence type="predicted"/>
<organism evidence="2 3">
    <name type="scientific">Priestia flexa</name>
    <dbReference type="NCBI Taxonomy" id="86664"/>
    <lineage>
        <taxon>Bacteria</taxon>
        <taxon>Bacillati</taxon>
        <taxon>Bacillota</taxon>
        <taxon>Bacilli</taxon>
        <taxon>Bacillales</taxon>
        <taxon>Bacillaceae</taxon>
        <taxon>Priestia</taxon>
    </lineage>
</organism>
<comment type="caution">
    <text evidence="2">The sequence shown here is derived from an EMBL/GenBank/DDBJ whole genome shotgun (WGS) entry which is preliminary data.</text>
</comment>
<reference evidence="3" key="1">
    <citation type="submission" date="2023-07" db="EMBL/GenBank/DDBJ databases">
        <title>Draft genomic sequences of Priestia flexa CCM isolated from the soil of an abandoned mine contaminated by free cyanide in the high Andean zone of Tacna, Peru.</title>
        <authorList>
            <person name="Caceda Quiroz C.J."/>
            <person name="Maraza Chooque G.J."/>
            <person name="Fora Quispe G.L."/>
            <person name="Carpio Mamani M."/>
        </authorList>
    </citation>
    <scope>NUCLEOTIDE SEQUENCE [LARGE SCALE GENOMIC DNA]</scope>
    <source>
        <strain evidence="3">CCM</strain>
    </source>
</reference>
<evidence type="ECO:0000313" key="2">
    <source>
        <dbReference type="EMBL" id="MDW8515024.1"/>
    </source>
</evidence>